<dbReference type="GeneID" id="66301915"/>
<evidence type="ECO:0000313" key="2">
    <source>
        <dbReference type="Proteomes" id="UP000190476"/>
    </source>
</evidence>
<dbReference type="RefSeq" id="WP_079481432.1">
    <property type="nucleotide sequence ID" value="NZ_CBML010000006.1"/>
</dbReference>
<dbReference type="Proteomes" id="UP000190476">
    <property type="component" value="Chromosome I"/>
</dbReference>
<name>A0A1U6JFN7_9CLOT</name>
<gene>
    <name evidence="1" type="ORF">CCH01_15850</name>
</gene>
<accession>A0A1U6JFN7</accession>
<reference evidence="2" key="1">
    <citation type="submission" date="2017-03" db="EMBL/GenBank/DDBJ databases">
        <authorList>
            <person name="Falquet L."/>
            <person name="Falquet L."/>
        </authorList>
    </citation>
    <scope>NUCLEOTIDE SEQUENCE [LARGE SCALE GENOMIC DNA]</scope>
</reference>
<dbReference type="AlphaFoldDB" id="A0A1U6JFN7"/>
<evidence type="ECO:0000313" key="1">
    <source>
        <dbReference type="EMBL" id="SLK19069.1"/>
    </source>
</evidence>
<sequence>MLQNLGMLSVVMFLLNLSPQNINVTLDKIQDKNPRVISEMSAKVETIKEESKKANYKDITVYITYYTNIDDELQGGHNDRKGVPLIAHSENVIAMPSNVPYGSYLDIEGMGEYKVVDTGGAIVWLDDNTCKVDVFIPDVSYEWIYTNTENEVRKARLYLNEEK</sequence>
<keyword evidence="2" id="KW-1185">Reference proteome</keyword>
<protein>
    <submittedName>
        <fullName evidence="1">Putative Peptidoglycan-binding protein</fullName>
    </submittedName>
</protein>
<dbReference type="EMBL" id="LT799839">
    <property type="protein sequence ID" value="SLK19069.1"/>
    <property type="molecule type" value="Genomic_DNA"/>
</dbReference>
<proteinExistence type="predicted"/>
<organism evidence="1 2">
    <name type="scientific">Clostridium chauvoei JF4335</name>
    <dbReference type="NCBI Taxonomy" id="1351755"/>
    <lineage>
        <taxon>Bacteria</taxon>
        <taxon>Bacillati</taxon>
        <taxon>Bacillota</taxon>
        <taxon>Clostridia</taxon>
        <taxon>Eubacteriales</taxon>
        <taxon>Clostridiaceae</taxon>
        <taxon>Clostridium</taxon>
    </lineage>
</organism>
<dbReference type="OrthoDB" id="9798935at2"/>